<comment type="caution">
    <text evidence="2">The sequence shown here is derived from an EMBL/GenBank/DDBJ whole genome shotgun (WGS) entry which is preliminary data.</text>
</comment>
<reference evidence="2 3" key="1">
    <citation type="journal article" date="2016" name="Front. Microbiol.">
        <title>Comprehensive Phylogenetic Analysis of Bovine Non-aureus Staphylococci Species Based on Whole-Genome Sequencing.</title>
        <authorList>
            <person name="Naushad S."/>
            <person name="Barkema H.W."/>
            <person name="Luby C."/>
            <person name="Condas L.A."/>
            <person name="Nobrega D.B."/>
            <person name="Carson D.A."/>
            <person name="De Buck J."/>
        </authorList>
    </citation>
    <scope>NUCLEOTIDE SEQUENCE [LARGE SCALE GENOMIC DNA]</scope>
    <source>
        <strain evidence="2 3">SNUC 4337</strain>
    </source>
</reference>
<evidence type="ECO:0000259" key="1">
    <source>
        <dbReference type="Pfam" id="PF02780"/>
    </source>
</evidence>
<evidence type="ECO:0000313" key="2">
    <source>
        <dbReference type="EMBL" id="PTK34499.1"/>
    </source>
</evidence>
<protein>
    <submittedName>
        <fullName evidence="2">Alpha-ketoacid dehydrogenase subunit beta</fullName>
    </submittedName>
</protein>
<evidence type="ECO:0000313" key="3">
    <source>
        <dbReference type="Proteomes" id="UP000240400"/>
    </source>
</evidence>
<gene>
    <name evidence="2" type="ORF">BUZ61_19840</name>
</gene>
<dbReference type="InterPro" id="IPR033248">
    <property type="entry name" value="Transketolase_C"/>
</dbReference>
<feature type="non-terminal residue" evidence="2">
    <location>
        <position position="1"/>
    </location>
</feature>
<proteinExistence type="predicted"/>
<dbReference type="SUPFAM" id="SSF52922">
    <property type="entry name" value="TK C-terminal domain-like"/>
    <property type="match status" value="1"/>
</dbReference>
<name>A0A2T4RXM2_9STAP</name>
<dbReference type="RefSeq" id="WP_275128329.1">
    <property type="nucleotide sequence ID" value="NZ_PZHR01001253.1"/>
</dbReference>
<dbReference type="Proteomes" id="UP000240400">
    <property type="component" value="Unassembled WGS sequence"/>
</dbReference>
<dbReference type="Pfam" id="PF02780">
    <property type="entry name" value="Transketolase_C"/>
    <property type="match status" value="1"/>
</dbReference>
<dbReference type="InterPro" id="IPR009014">
    <property type="entry name" value="Transketo_C/PFOR_II"/>
</dbReference>
<dbReference type="Gene3D" id="3.40.50.920">
    <property type="match status" value="1"/>
</dbReference>
<feature type="domain" description="Transketolase C-terminal" evidence="1">
    <location>
        <begin position="1"/>
        <end position="47"/>
    </location>
</feature>
<dbReference type="AlphaFoldDB" id="A0A2T4RXM2"/>
<dbReference type="EMBL" id="PZHR01001253">
    <property type="protein sequence ID" value="PTK34499.1"/>
    <property type="molecule type" value="Genomic_DNA"/>
</dbReference>
<organism evidence="2 3">
    <name type="scientific">Staphylococcus nepalensis</name>
    <dbReference type="NCBI Taxonomy" id="214473"/>
    <lineage>
        <taxon>Bacteria</taxon>
        <taxon>Bacillati</taxon>
        <taxon>Bacillota</taxon>
        <taxon>Bacilli</taxon>
        <taxon>Bacillales</taxon>
        <taxon>Staphylococcaceae</taxon>
        <taxon>Staphylococcus</taxon>
    </lineage>
</organism>
<accession>A0A2T4RXM2</accession>
<sequence length="57" mass="6353">SEVSAIIAENCLFDLDAPIMRLAGPDVPSMPFSPPLEDEFMMNPDKIKAKMLELARF</sequence>